<evidence type="ECO:0000256" key="1">
    <source>
        <dbReference type="SAM" id="MobiDB-lite"/>
    </source>
</evidence>
<dbReference type="InterPro" id="IPR046461">
    <property type="entry name" value="TerL_ATPase"/>
</dbReference>
<feature type="region of interest" description="Disordered" evidence="1">
    <location>
        <begin position="1"/>
        <end position="34"/>
    </location>
</feature>
<dbReference type="GO" id="GO:0004519">
    <property type="term" value="F:endonuclease activity"/>
    <property type="evidence" value="ECO:0007669"/>
    <property type="project" value="InterPro"/>
</dbReference>
<dbReference type="InterPro" id="IPR005021">
    <property type="entry name" value="Terminase_largesu-like"/>
</dbReference>
<evidence type="ECO:0000259" key="2">
    <source>
        <dbReference type="Pfam" id="PF03354"/>
    </source>
</evidence>
<protein>
    <submittedName>
        <fullName evidence="4">Phage terminase-like protein</fullName>
    </submittedName>
</protein>
<feature type="compositionally biased region" description="Basic residues" evidence="1">
    <location>
        <begin position="22"/>
        <end position="34"/>
    </location>
</feature>
<reference evidence="4" key="1">
    <citation type="journal article" date="2011" name="PLoS ONE">
        <title>Ralstonia syzygii, the Blood Disease Bacterium and some Asian R. solanacearum strains form a single genomic species despite divergent lifestyles.</title>
        <authorList>
            <person name="Remenant B."/>
            <person name="de Cambiaire J.C."/>
            <person name="Cellier G."/>
            <person name="Jacobs J.M."/>
            <person name="Mangenot S."/>
            <person name="Barbe V."/>
            <person name="Lajus A."/>
            <person name="Vallenet D."/>
            <person name="Medigue C."/>
            <person name="Fegan M."/>
            <person name="Allen C."/>
            <person name="Prior P."/>
        </authorList>
    </citation>
    <scope>NUCLEOTIDE SEQUENCE</scope>
    <source>
        <strain evidence="4">R24</strain>
    </source>
</reference>
<dbReference type="Pfam" id="PF03354">
    <property type="entry name" value="TerL_ATPase"/>
    <property type="match status" value="1"/>
</dbReference>
<dbReference type="AlphaFoldDB" id="G3A6L5"/>
<dbReference type="EMBL" id="FR854089">
    <property type="protein sequence ID" value="CCA86108.1"/>
    <property type="molecule type" value="Genomic_DNA"/>
</dbReference>
<organism evidence="4">
    <name type="scientific">Ralstonia syzygii R24</name>
    <dbReference type="NCBI Taxonomy" id="907261"/>
    <lineage>
        <taxon>Bacteria</taxon>
        <taxon>Pseudomonadati</taxon>
        <taxon>Pseudomonadota</taxon>
        <taxon>Betaproteobacteria</taxon>
        <taxon>Burkholderiales</taxon>
        <taxon>Burkholderiaceae</taxon>
        <taxon>Ralstonia</taxon>
        <taxon>Ralstonia solanacearum species complex</taxon>
    </lineage>
</organism>
<dbReference type="Gene3D" id="3.40.50.300">
    <property type="entry name" value="P-loop containing nucleotide triphosphate hydrolases"/>
    <property type="match status" value="1"/>
</dbReference>
<dbReference type="InterPro" id="IPR027417">
    <property type="entry name" value="P-loop_NTPase"/>
</dbReference>
<accession>G3A6L5</accession>
<dbReference type="Pfam" id="PF20441">
    <property type="entry name" value="TerL_nuclease"/>
    <property type="match status" value="1"/>
</dbReference>
<reference evidence="4" key="2">
    <citation type="submission" date="2011-04" db="EMBL/GenBank/DDBJ databases">
        <authorList>
            <person name="Genoscope - CEA"/>
        </authorList>
    </citation>
    <scope>NUCLEOTIDE SEQUENCE</scope>
    <source>
        <strain evidence="4">R24</strain>
    </source>
</reference>
<sequence length="619" mass="69871">MAARKLPDAAVDGDGTGEAGRRGRAGRSVRGAVRARPRARRTQKQIAGLTPATLHEWDEVYGLPVLRGEIVVCEYVYLAVERHYRDLRDGAARGLRFDPDRAWHVIRFIERFFVHIKGSLAGQPILLDPWQKFWTAVLYGWLNADGTRRFTRGYEEVARKNGKSTWKGPQGAYLFMMDAEPGAEVYAVATTREQAMSVFKPAFDNLRRWARRSPGVKRSFKIHEGRNLEQVSFDSAVFKPLPANAESLDGLNPHAILFDELHAQKSPEVWEVMESALGARTQPLLSAITTAGFILDGVCTEIRRYLIEVLKGERQDDSFFGYIYTLDPDDDPFDEAVWVKANPGLGLSKLWHYMRSMARKAKALPSAKVNFMTKDLNLWVNSADGWIEPRVWDKGGKRLDPARLAGRRCYGGIDLSSTQDLTAFALVFPPPDDEPDGDWHVLVQTWCPQDKADTQAAEDRADYKRWADEGWLTITEGAITDYRNVRDAVLEAHARYELVEVGFDVWNSSQLVGELLEEELPMVEVPQNFSGMYPGSKRFEELVYDKRLQHGGNAVLRWAVANVALLFDTNGNFRPDKKKSRLRGRIDPAVAVVMALSRAAVLEVKKFKLSSLDDDILVM</sequence>
<feature type="domain" description="Terminase large subunit-like endonuclease" evidence="3">
    <location>
        <begin position="315"/>
        <end position="601"/>
    </location>
</feature>
<evidence type="ECO:0000313" key="4">
    <source>
        <dbReference type="EMBL" id="CCA86108.1"/>
    </source>
</evidence>
<name>G3A6L5_9RALS</name>
<evidence type="ECO:0000259" key="3">
    <source>
        <dbReference type="Pfam" id="PF20441"/>
    </source>
</evidence>
<feature type="domain" description="Terminase large subunit-like ATPase" evidence="2">
    <location>
        <begin position="129"/>
        <end position="306"/>
    </location>
</feature>
<gene>
    <name evidence="4" type="ORF">RALSY_40314</name>
</gene>
<dbReference type="PANTHER" id="PTHR41287">
    <property type="match status" value="1"/>
</dbReference>
<dbReference type="PANTHER" id="PTHR41287:SF1">
    <property type="entry name" value="PROTEIN YMFN"/>
    <property type="match status" value="1"/>
</dbReference>
<dbReference type="InterPro" id="IPR046462">
    <property type="entry name" value="TerL_nuclease"/>
</dbReference>
<proteinExistence type="predicted"/>